<comment type="function">
    <text evidence="5">One of the primary rRNA binding proteins, this protein initially binds near the 5'-end of the 23S rRNA. It is important during the early stages of 50S assembly. It makes multiple contacts with different domains of the 23S rRNA in the assembled 50S subunit and ribosome.</text>
</comment>
<feature type="region of interest" description="Disordered" evidence="6">
    <location>
        <begin position="44"/>
        <end position="88"/>
    </location>
</feature>
<dbReference type="GO" id="GO:1990904">
    <property type="term" value="C:ribonucleoprotein complex"/>
    <property type="evidence" value="ECO:0007669"/>
    <property type="project" value="UniProtKB-KW"/>
</dbReference>
<dbReference type="SUPFAM" id="SSF52166">
    <property type="entry name" value="Ribosomal protein L4"/>
    <property type="match status" value="1"/>
</dbReference>
<dbReference type="GO" id="GO:0019843">
    <property type="term" value="F:rRNA binding"/>
    <property type="evidence" value="ECO:0007669"/>
    <property type="project" value="UniProtKB-UniRule"/>
</dbReference>
<evidence type="ECO:0000256" key="3">
    <source>
        <dbReference type="ARBA" id="ARBA00023274"/>
    </source>
</evidence>
<dbReference type="NCBIfam" id="TIGR03953">
    <property type="entry name" value="rplD_bact"/>
    <property type="match status" value="1"/>
</dbReference>
<dbReference type="Pfam" id="PF00573">
    <property type="entry name" value="Ribosomal_L4"/>
    <property type="match status" value="1"/>
</dbReference>
<dbReference type="GO" id="GO:0006412">
    <property type="term" value="P:translation"/>
    <property type="evidence" value="ECO:0007669"/>
    <property type="project" value="UniProtKB-UniRule"/>
</dbReference>
<dbReference type="InterPro" id="IPR002136">
    <property type="entry name" value="Ribosomal_uL4"/>
</dbReference>
<comment type="similarity">
    <text evidence="1 5">Belongs to the universal ribosomal protein uL4 family.</text>
</comment>
<accession>A0A0H4T2S7</accession>
<dbReference type="AlphaFoldDB" id="A0A0H4T2S7"/>
<proteinExistence type="inferred from homology"/>
<dbReference type="PANTHER" id="PTHR10746:SF6">
    <property type="entry name" value="LARGE RIBOSOMAL SUBUNIT PROTEIN UL4M"/>
    <property type="match status" value="1"/>
</dbReference>
<gene>
    <name evidence="5 7" type="primary">rplD</name>
</gene>
<keyword evidence="2 5" id="KW-0689">Ribosomal protein</keyword>
<dbReference type="InterPro" id="IPR023574">
    <property type="entry name" value="Ribosomal_uL4_dom_sf"/>
</dbReference>
<keyword evidence="5" id="KW-0694">RNA-binding</keyword>
<organism evidence="7">
    <name type="scientific">uncultured Chloroflexi bacterium Rifle_16ft_4_minimus_30550</name>
    <dbReference type="NCBI Taxonomy" id="1665067"/>
    <lineage>
        <taxon>Bacteria</taxon>
        <taxon>Bacillati</taxon>
        <taxon>Chloroflexota</taxon>
        <taxon>environmental samples</taxon>
    </lineage>
</organism>
<evidence type="ECO:0000256" key="2">
    <source>
        <dbReference type="ARBA" id="ARBA00022980"/>
    </source>
</evidence>
<comment type="function">
    <text evidence="5">Forms part of the polypeptide exit tunnel.</text>
</comment>
<keyword evidence="3 5" id="KW-0687">Ribonucleoprotein</keyword>
<dbReference type="GO" id="GO:0003735">
    <property type="term" value="F:structural constituent of ribosome"/>
    <property type="evidence" value="ECO:0007669"/>
    <property type="project" value="InterPro"/>
</dbReference>
<sequence>MKVDVLNLEGKKVSTTELPAAIFEAPIKPDLMHQALVRQQANARLGTHSTKTRGEVSGGGRKPWRQKGTGRARVGSTRSPIWVGGGGAHTPHPHGYALRMPRKMRRAALRSALSVKAAQSEIVIVDEMRLASAKTGEMAKALRGLLGAGTTLIVLPAADEQVERSVRNLAQAKILRANYLNIRDILGFDRLLLPLGSLEVIQSYLGEGGQR</sequence>
<dbReference type="InterPro" id="IPR013005">
    <property type="entry name" value="Ribosomal_uL4-like"/>
</dbReference>
<dbReference type="GO" id="GO:0005840">
    <property type="term" value="C:ribosome"/>
    <property type="evidence" value="ECO:0007669"/>
    <property type="project" value="UniProtKB-KW"/>
</dbReference>
<evidence type="ECO:0000256" key="6">
    <source>
        <dbReference type="SAM" id="MobiDB-lite"/>
    </source>
</evidence>
<dbReference type="PANTHER" id="PTHR10746">
    <property type="entry name" value="50S RIBOSOMAL PROTEIN L4"/>
    <property type="match status" value="1"/>
</dbReference>
<evidence type="ECO:0000256" key="4">
    <source>
        <dbReference type="ARBA" id="ARBA00035244"/>
    </source>
</evidence>
<evidence type="ECO:0000256" key="1">
    <source>
        <dbReference type="ARBA" id="ARBA00010528"/>
    </source>
</evidence>
<comment type="subunit">
    <text evidence="5">Part of the 50S ribosomal subunit.</text>
</comment>
<evidence type="ECO:0000256" key="5">
    <source>
        <dbReference type="HAMAP-Rule" id="MF_01328"/>
    </source>
</evidence>
<dbReference type="Gene3D" id="3.40.1370.10">
    <property type="match status" value="1"/>
</dbReference>
<reference evidence="7" key="1">
    <citation type="journal article" date="2015" name="ISME J.">
        <title>Aquifer environment selects for microbial species cohorts in sediment and groundwater.</title>
        <authorList>
            <person name="Hug L.A."/>
            <person name="Thomas B.C."/>
            <person name="Brown C.T."/>
            <person name="Frischkorn K.R."/>
            <person name="Williams K.H."/>
            <person name="Tringe S.G."/>
            <person name="Banfield J.F."/>
        </authorList>
    </citation>
    <scope>NUCLEOTIDE SEQUENCE</scope>
</reference>
<keyword evidence="5" id="KW-0699">rRNA-binding</keyword>
<evidence type="ECO:0000313" key="7">
    <source>
        <dbReference type="EMBL" id="AKQ01938.1"/>
    </source>
</evidence>
<protein>
    <recommendedName>
        <fullName evidence="4 5">Large ribosomal subunit protein uL4</fullName>
    </recommendedName>
</protein>
<name>A0A0H4T2S7_9CHLR</name>
<dbReference type="EMBL" id="KT006985">
    <property type="protein sequence ID" value="AKQ01938.1"/>
    <property type="molecule type" value="Genomic_DNA"/>
</dbReference>
<dbReference type="HAMAP" id="MF_01328_B">
    <property type="entry name" value="Ribosomal_uL4_B"/>
    <property type="match status" value="1"/>
</dbReference>